<gene>
    <name evidence="2" type="ORF">IAC77_03575</name>
</gene>
<comment type="caution">
    <text evidence="2">The sequence shown here is derived from an EMBL/GenBank/DDBJ whole genome shotgun (WGS) entry which is preliminary data.</text>
</comment>
<dbReference type="InterPro" id="IPR053147">
    <property type="entry name" value="Hsp_HslJ-like"/>
</dbReference>
<name>A0A940ICG1_9PROT</name>
<dbReference type="AlphaFoldDB" id="A0A940ICG1"/>
<dbReference type="Proteomes" id="UP000721442">
    <property type="component" value="Unassembled WGS sequence"/>
</dbReference>
<accession>A0A940ICG1</accession>
<reference evidence="2" key="2">
    <citation type="journal article" date="2021" name="PeerJ">
        <title>Extensive microbial diversity within the chicken gut microbiome revealed by metagenomics and culture.</title>
        <authorList>
            <person name="Gilroy R."/>
            <person name="Ravi A."/>
            <person name="Getino M."/>
            <person name="Pursley I."/>
            <person name="Horton D.L."/>
            <person name="Alikhan N.F."/>
            <person name="Baker D."/>
            <person name="Gharbi K."/>
            <person name="Hall N."/>
            <person name="Watson M."/>
            <person name="Adriaenssens E.M."/>
            <person name="Foster-Nyarko E."/>
            <person name="Jarju S."/>
            <person name="Secka A."/>
            <person name="Antonio M."/>
            <person name="Oren A."/>
            <person name="Chaudhuri R.R."/>
            <person name="La Ragione R."/>
            <person name="Hildebrand F."/>
            <person name="Pallen M.J."/>
        </authorList>
    </citation>
    <scope>NUCLEOTIDE SEQUENCE</scope>
    <source>
        <strain evidence="2">B1-16210</strain>
    </source>
</reference>
<dbReference type="Pfam" id="PF03724">
    <property type="entry name" value="META"/>
    <property type="match status" value="1"/>
</dbReference>
<sequence length="169" mass="17890">MNIKSFAMIAGVLALAACGDNTPNPEVLKGTNFISAGAGADITLSFDANEMRVNGQVVNLYNGTYEAEGNKIKFGPLASTMMMGPMDAMQTEQDYFQFMSTVETYDLTDGRLTLRNAEGKEIVFQQVEPVAEVVEETAEVVEANAATEDVPADAVAIPVAAPDTAAVAE</sequence>
<dbReference type="PANTHER" id="PTHR35535">
    <property type="entry name" value="HEAT SHOCK PROTEIN HSLJ"/>
    <property type="match status" value="1"/>
</dbReference>
<dbReference type="Gene3D" id="2.40.128.270">
    <property type="match status" value="1"/>
</dbReference>
<reference evidence="2" key="1">
    <citation type="submission" date="2020-10" db="EMBL/GenBank/DDBJ databases">
        <authorList>
            <person name="Gilroy R."/>
        </authorList>
    </citation>
    <scope>NUCLEOTIDE SEQUENCE</scope>
    <source>
        <strain evidence="2">B1-16210</strain>
    </source>
</reference>
<dbReference type="EMBL" id="JADINE010000043">
    <property type="protein sequence ID" value="MBO8407509.1"/>
    <property type="molecule type" value="Genomic_DNA"/>
</dbReference>
<dbReference type="InterPro" id="IPR038670">
    <property type="entry name" value="HslJ-like_sf"/>
</dbReference>
<protein>
    <submittedName>
        <fullName evidence="2">META domain-containing protein</fullName>
    </submittedName>
</protein>
<proteinExistence type="predicted"/>
<evidence type="ECO:0000313" key="3">
    <source>
        <dbReference type="Proteomes" id="UP000721442"/>
    </source>
</evidence>
<evidence type="ECO:0000313" key="2">
    <source>
        <dbReference type="EMBL" id="MBO8407509.1"/>
    </source>
</evidence>
<evidence type="ECO:0000259" key="1">
    <source>
        <dbReference type="Pfam" id="PF03724"/>
    </source>
</evidence>
<organism evidence="2 3">
    <name type="scientific">Candidatus Enterousia excrementavium</name>
    <dbReference type="NCBI Taxonomy" id="2840789"/>
    <lineage>
        <taxon>Bacteria</taxon>
        <taxon>Pseudomonadati</taxon>
        <taxon>Pseudomonadota</taxon>
        <taxon>Alphaproteobacteria</taxon>
        <taxon>Candidatus Enterousia</taxon>
    </lineage>
</organism>
<dbReference type="PROSITE" id="PS51257">
    <property type="entry name" value="PROKAR_LIPOPROTEIN"/>
    <property type="match status" value="1"/>
</dbReference>
<feature type="domain" description="DUF306" evidence="1">
    <location>
        <begin position="38"/>
        <end position="122"/>
    </location>
</feature>
<dbReference type="PANTHER" id="PTHR35535:SF1">
    <property type="entry name" value="HEAT SHOCK PROTEIN HSLJ"/>
    <property type="match status" value="1"/>
</dbReference>
<dbReference type="InterPro" id="IPR005184">
    <property type="entry name" value="DUF306_Meta_HslJ"/>
</dbReference>